<keyword evidence="2" id="KW-0597">Phosphoprotein</keyword>
<sequence>MPIGPEFNPATAIGALNRPEVVKKSGVIIKPIKFEEVNTHERAEEHKTRQKQRQKSKSSGKGFKKTNTKGIKAN</sequence>
<evidence type="ECO:0000256" key="2">
    <source>
        <dbReference type="ARBA" id="ARBA00022553"/>
    </source>
</evidence>
<dbReference type="GO" id="GO:0005730">
    <property type="term" value="C:nucleolus"/>
    <property type="evidence" value="ECO:0007669"/>
    <property type="project" value="UniProtKB-SubCell"/>
</dbReference>
<protein>
    <submittedName>
        <fullName evidence="5">Uncharacterized protein</fullName>
    </submittedName>
</protein>
<dbReference type="PANTHER" id="PTHR14150:SF12">
    <property type="entry name" value="U3 SMALL NUCLEOLAR RNA-ASSOCIATED PROTEIN 14 HOMOLOG A"/>
    <property type="match status" value="1"/>
</dbReference>
<accession>A0ABC8U8N4</accession>
<evidence type="ECO:0000256" key="3">
    <source>
        <dbReference type="ARBA" id="ARBA00023242"/>
    </source>
</evidence>
<evidence type="ECO:0000256" key="1">
    <source>
        <dbReference type="ARBA" id="ARBA00004604"/>
    </source>
</evidence>
<keyword evidence="6" id="KW-1185">Reference proteome</keyword>
<dbReference type="Pfam" id="PF04615">
    <property type="entry name" value="Utp14"/>
    <property type="match status" value="1"/>
</dbReference>
<feature type="region of interest" description="Disordered" evidence="4">
    <location>
        <begin position="37"/>
        <end position="74"/>
    </location>
</feature>
<dbReference type="InterPro" id="IPR006709">
    <property type="entry name" value="SSU_processome_Utp14"/>
</dbReference>
<organism evidence="5 6">
    <name type="scientific">Ilex paraguariensis</name>
    <name type="common">yerba mate</name>
    <dbReference type="NCBI Taxonomy" id="185542"/>
    <lineage>
        <taxon>Eukaryota</taxon>
        <taxon>Viridiplantae</taxon>
        <taxon>Streptophyta</taxon>
        <taxon>Embryophyta</taxon>
        <taxon>Tracheophyta</taxon>
        <taxon>Spermatophyta</taxon>
        <taxon>Magnoliopsida</taxon>
        <taxon>eudicotyledons</taxon>
        <taxon>Gunneridae</taxon>
        <taxon>Pentapetalae</taxon>
        <taxon>asterids</taxon>
        <taxon>campanulids</taxon>
        <taxon>Aquifoliales</taxon>
        <taxon>Aquifoliaceae</taxon>
        <taxon>Ilex</taxon>
    </lineage>
</organism>
<dbReference type="EMBL" id="CAUOFW020006591">
    <property type="protein sequence ID" value="CAK9175336.1"/>
    <property type="molecule type" value="Genomic_DNA"/>
</dbReference>
<feature type="compositionally biased region" description="Basic residues" evidence="4">
    <location>
        <begin position="48"/>
        <end position="67"/>
    </location>
</feature>
<dbReference type="Proteomes" id="UP001642360">
    <property type="component" value="Unassembled WGS sequence"/>
</dbReference>
<name>A0ABC8U8N4_9AQUA</name>
<keyword evidence="3" id="KW-0539">Nucleus</keyword>
<gene>
    <name evidence="5" type="ORF">ILEXP_LOCUS45128</name>
</gene>
<evidence type="ECO:0000313" key="6">
    <source>
        <dbReference type="Proteomes" id="UP001642360"/>
    </source>
</evidence>
<proteinExistence type="predicted"/>
<dbReference type="AlphaFoldDB" id="A0ABC8U8N4"/>
<dbReference type="PANTHER" id="PTHR14150">
    <property type="entry name" value="U3 SMALL NUCLEOLAR RNA-ASSOCIATED PROTEIN 14"/>
    <property type="match status" value="1"/>
</dbReference>
<comment type="caution">
    <text evidence="5">The sequence shown here is derived from an EMBL/GenBank/DDBJ whole genome shotgun (WGS) entry which is preliminary data.</text>
</comment>
<comment type="subcellular location">
    <subcellularLocation>
        <location evidence="1">Nucleus</location>
        <location evidence="1">Nucleolus</location>
    </subcellularLocation>
</comment>
<feature type="compositionally biased region" description="Basic and acidic residues" evidence="4">
    <location>
        <begin position="37"/>
        <end position="47"/>
    </location>
</feature>
<evidence type="ECO:0000313" key="5">
    <source>
        <dbReference type="EMBL" id="CAK9175336.1"/>
    </source>
</evidence>
<evidence type="ECO:0000256" key="4">
    <source>
        <dbReference type="SAM" id="MobiDB-lite"/>
    </source>
</evidence>
<reference evidence="5 6" key="1">
    <citation type="submission" date="2024-02" db="EMBL/GenBank/DDBJ databases">
        <authorList>
            <person name="Vignale AGUSTIN F."/>
            <person name="Sosa J E."/>
            <person name="Modenutti C."/>
        </authorList>
    </citation>
    <scope>NUCLEOTIDE SEQUENCE [LARGE SCALE GENOMIC DNA]</scope>
</reference>